<gene>
    <name evidence="2" type="ORF">FDK13_23280</name>
</gene>
<keyword evidence="1" id="KW-0732">Signal</keyword>
<name>A0A4V6BIB4_9BACT</name>
<evidence type="ECO:0000313" key="3">
    <source>
        <dbReference type="Proteomes" id="UP000304900"/>
    </source>
</evidence>
<evidence type="ECO:0000313" key="2">
    <source>
        <dbReference type="EMBL" id="TKT89283.1"/>
    </source>
</evidence>
<dbReference type="EMBL" id="SZVO01000012">
    <property type="protein sequence ID" value="TKT89283.1"/>
    <property type="molecule type" value="Genomic_DNA"/>
</dbReference>
<feature type="chain" id="PRO_5020666911" description="Lipocalin-like domain-containing protein" evidence="1">
    <location>
        <begin position="22"/>
        <end position="127"/>
    </location>
</feature>
<proteinExistence type="predicted"/>
<protein>
    <recommendedName>
        <fullName evidence="4">Lipocalin-like domain-containing protein</fullName>
    </recommendedName>
</protein>
<evidence type="ECO:0008006" key="4">
    <source>
        <dbReference type="Google" id="ProtNLM"/>
    </source>
</evidence>
<feature type="signal peptide" evidence="1">
    <location>
        <begin position="1"/>
        <end position="21"/>
    </location>
</feature>
<dbReference type="OrthoDB" id="1100674at2"/>
<sequence>MKKTCIALMVLLFGTSLKGYSQTAASTDFFAGKWEISIVGTPNGDSKLVTQLTRKDGKLTGELKDPSGQNPEAIPINSVVEEANKMTIYFTAQGTDVSLDLSKIDDSHLKGSVMNGMFDASAIRAKE</sequence>
<dbReference type="Proteomes" id="UP000304900">
    <property type="component" value="Unassembled WGS sequence"/>
</dbReference>
<comment type="caution">
    <text evidence="2">The sequence shown here is derived from an EMBL/GenBank/DDBJ whole genome shotgun (WGS) entry which is preliminary data.</text>
</comment>
<accession>A0A4V6BIB4</accession>
<keyword evidence="3" id="KW-1185">Reference proteome</keyword>
<organism evidence="2 3">
    <name type="scientific">Dyadobacter frigoris</name>
    <dbReference type="NCBI Taxonomy" id="2576211"/>
    <lineage>
        <taxon>Bacteria</taxon>
        <taxon>Pseudomonadati</taxon>
        <taxon>Bacteroidota</taxon>
        <taxon>Cytophagia</taxon>
        <taxon>Cytophagales</taxon>
        <taxon>Spirosomataceae</taxon>
        <taxon>Dyadobacter</taxon>
    </lineage>
</organism>
<dbReference type="AlphaFoldDB" id="A0A4V6BIB4"/>
<evidence type="ECO:0000256" key="1">
    <source>
        <dbReference type="SAM" id="SignalP"/>
    </source>
</evidence>
<reference evidence="2 3" key="1">
    <citation type="submission" date="2019-05" db="EMBL/GenBank/DDBJ databases">
        <title>Dyadobacter AR-3-8 sp. nov., isolated from arctic soil.</title>
        <authorList>
            <person name="Chaudhary D.K."/>
        </authorList>
    </citation>
    <scope>NUCLEOTIDE SEQUENCE [LARGE SCALE GENOMIC DNA]</scope>
    <source>
        <strain evidence="2 3">AR-3-8</strain>
    </source>
</reference>
<dbReference type="RefSeq" id="WP_137342420.1">
    <property type="nucleotide sequence ID" value="NZ_BSQH01000030.1"/>
</dbReference>